<feature type="transmembrane region" description="Helical" evidence="1">
    <location>
        <begin position="29"/>
        <end position="45"/>
    </location>
</feature>
<dbReference type="eggNOG" id="COG5438">
    <property type="taxonomic scope" value="Bacteria"/>
</dbReference>
<organism evidence="2 3">
    <name type="scientific">Halalkalibacter akibai (strain ATCC 43226 / DSM 21942 / CIP 109018 / JCM 9157 / 1139)</name>
    <name type="common">Bacillus akibai</name>
    <dbReference type="NCBI Taxonomy" id="1236973"/>
    <lineage>
        <taxon>Bacteria</taxon>
        <taxon>Bacillati</taxon>
        <taxon>Bacillota</taxon>
        <taxon>Bacilli</taxon>
        <taxon>Bacillales</taxon>
        <taxon>Bacillaceae</taxon>
        <taxon>Halalkalibacter</taxon>
    </lineage>
</organism>
<comment type="caution">
    <text evidence="2">The sequence shown here is derived from an EMBL/GenBank/DDBJ whole genome shotgun (WGS) entry which is preliminary data.</text>
</comment>
<evidence type="ECO:0000256" key="1">
    <source>
        <dbReference type="SAM" id="Phobius"/>
    </source>
</evidence>
<feature type="transmembrane region" description="Helical" evidence="1">
    <location>
        <begin position="118"/>
        <end position="142"/>
    </location>
</feature>
<dbReference type="InterPro" id="IPR012507">
    <property type="entry name" value="YibE_F"/>
</dbReference>
<dbReference type="RefSeq" id="WP_035661343.1">
    <property type="nucleotide sequence ID" value="NZ_BAUV01000002.1"/>
</dbReference>
<feature type="transmembrane region" description="Helical" evidence="1">
    <location>
        <begin position="222"/>
        <end position="248"/>
    </location>
</feature>
<dbReference type="STRING" id="1236973.JCM9157_312"/>
<protein>
    <recommendedName>
        <fullName evidence="4">YibE/F</fullName>
    </recommendedName>
</protein>
<proteinExistence type="predicted"/>
<feature type="transmembrane region" description="Helical" evidence="1">
    <location>
        <begin position="187"/>
        <end position="210"/>
    </location>
</feature>
<evidence type="ECO:0000313" key="2">
    <source>
        <dbReference type="EMBL" id="GAE33315.1"/>
    </source>
</evidence>
<gene>
    <name evidence="2" type="ORF">JCM9157_312</name>
</gene>
<dbReference type="AlphaFoldDB" id="W4QMG7"/>
<dbReference type="OrthoDB" id="2414035at2"/>
<keyword evidence="1" id="KW-0472">Membrane</keyword>
<sequence length="266" mass="29551">MNVLLLLAAILFILMTLIGGKKGVRSFLALFFNIGIILCTIIFLLSPSNNPIIITFVACTIISCINLFFINGINKKTISAYISTMITIVILFFFIFIVTEKSMIYGFGEEEIEELSMFSFYVGIDFVKIMVSLIIMTTIGAITDTAIAVASPMYELHHHHPLISRKDLFGFGLRIGRDILGTSTNTIFFAFFGGYLALFIWFIDLSYSLGEIVNSKIFSAEMITIFCAGIGITLIIPITSWITAYALVNMKTSIKTTDENTGKEVI</sequence>
<dbReference type="PANTHER" id="PTHR41771:SF1">
    <property type="entry name" value="MEMBRANE PROTEIN"/>
    <property type="match status" value="1"/>
</dbReference>
<evidence type="ECO:0000313" key="3">
    <source>
        <dbReference type="Proteomes" id="UP000018896"/>
    </source>
</evidence>
<dbReference type="Pfam" id="PF07907">
    <property type="entry name" value="YibE_F"/>
    <property type="match status" value="1"/>
</dbReference>
<name>W4QMG7_HALA3</name>
<dbReference type="EMBL" id="BAUV01000002">
    <property type="protein sequence ID" value="GAE33315.1"/>
    <property type="molecule type" value="Genomic_DNA"/>
</dbReference>
<dbReference type="Proteomes" id="UP000018896">
    <property type="component" value="Unassembled WGS sequence"/>
</dbReference>
<dbReference type="InterPro" id="IPR014564">
    <property type="entry name" value="UCP031503_TM"/>
</dbReference>
<feature type="transmembrane region" description="Helical" evidence="1">
    <location>
        <begin position="78"/>
        <end position="98"/>
    </location>
</feature>
<accession>W4QMG7</accession>
<feature type="transmembrane region" description="Helical" evidence="1">
    <location>
        <begin position="52"/>
        <end position="72"/>
    </location>
</feature>
<dbReference type="PIRSF" id="PIRSF031503">
    <property type="entry name" value="UCP031503_mp"/>
    <property type="match status" value="1"/>
</dbReference>
<keyword evidence="1" id="KW-0812">Transmembrane</keyword>
<dbReference type="PANTHER" id="PTHR41771">
    <property type="entry name" value="MEMBRANE PROTEIN-RELATED"/>
    <property type="match status" value="1"/>
</dbReference>
<keyword evidence="3" id="KW-1185">Reference proteome</keyword>
<keyword evidence="1" id="KW-1133">Transmembrane helix</keyword>
<reference evidence="2 3" key="1">
    <citation type="journal article" date="2014" name="Genome Announc.">
        <title>Draft Genome Sequences of Three Alkaliphilic Bacillus Strains, Bacillus wakoensis JCM 9140T, Bacillus akibai JCM 9157T, and Bacillus hemicellulosilyticus JCM 9152T.</title>
        <authorList>
            <person name="Yuki M."/>
            <person name="Oshima K."/>
            <person name="Suda W."/>
            <person name="Oshida Y."/>
            <person name="Kitamura K."/>
            <person name="Iida T."/>
            <person name="Hattori M."/>
            <person name="Ohkuma M."/>
        </authorList>
    </citation>
    <scope>NUCLEOTIDE SEQUENCE [LARGE SCALE GENOMIC DNA]</scope>
    <source>
        <strain evidence="2 3">JCM 9157</strain>
    </source>
</reference>
<evidence type="ECO:0008006" key="4">
    <source>
        <dbReference type="Google" id="ProtNLM"/>
    </source>
</evidence>